<dbReference type="InterPro" id="IPR008984">
    <property type="entry name" value="SMAD_FHA_dom_sf"/>
</dbReference>
<gene>
    <name evidence="3" type="ORF">H8S09_01635</name>
</gene>
<evidence type="ECO:0000256" key="1">
    <source>
        <dbReference type="SAM" id="MobiDB-lite"/>
    </source>
</evidence>
<dbReference type="Proteomes" id="UP000615234">
    <property type="component" value="Unassembled WGS sequence"/>
</dbReference>
<organism evidence="3 4">
    <name type="scientific">Coprococcus hominis</name>
    <name type="common">ex Liu et al. 2022</name>
    <dbReference type="NCBI Taxonomy" id="2763039"/>
    <lineage>
        <taxon>Bacteria</taxon>
        <taxon>Bacillati</taxon>
        <taxon>Bacillota</taxon>
        <taxon>Clostridia</taxon>
        <taxon>Lachnospirales</taxon>
        <taxon>Lachnospiraceae</taxon>
        <taxon>Coprococcus</taxon>
    </lineage>
</organism>
<dbReference type="CDD" id="cd00060">
    <property type="entry name" value="FHA"/>
    <property type="match status" value="1"/>
</dbReference>
<comment type="caution">
    <text evidence="3">The sequence shown here is derived from an EMBL/GenBank/DDBJ whole genome shotgun (WGS) entry which is preliminary data.</text>
</comment>
<dbReference type="AlphaFoldDB" id="A0A8I0AEI0"/>
<dbReference type="Pfam" id="PF19909">
    <property type="entry name" value="DUF6382"/>
    <property type="match status" value="1"/>
</dbReference>
<accession>A0A8I0AEI0</accession>
<name>A0A8I0AEI0_9FIRM</name>
<feature type="region of interest" description="Disordered" evidence="1">
    <location>
        <begin position="433"/>
        <end position="459"/>
    </location>
</feature>
<sequence length="584" mass="64640">MRKVNFKVRNIGSEKYLSYVLDDETDLDEELLDYLDDNKIAELIDIIYEEDDENDYLTYNITDRTTVGALLSGTVHAEMMLGIIRGVASGIMNMRDLGIPVSYVILNKDFTYVNPVTFDVKMICIPVGSDVAANAEFKAFVKGLILNATYADDEDCNYVAKLINMLNVEKFTIRGFVSQITELMEAAGLQVEEEFMDVGDSGVEVSQGVDIPQGDTSLDDLPEFKDISFDDDDDDGLEMYEEEPTEENTIFKDLDLNADVDSALNSVNMDLFDESNLEELTLDEDAELEETAHDEAEPETEEAEAEDIKLATEIPIETPEETEESEGMTEMLTGADLADIGEEKPHAFNIKEIAHTAEGVTEISAESKMEEKPVLIDTQDLDNLIEKPPVMKNIRINRAKIIQKASVEMEDDEVIDNPTEQIRGAGDVDEADAVEPETLTTPVPVEEKEEPETGATGTTVELTGGMSVVQDQTPEEEKKPAPGVPKAMPYIIRVNTKERVMVNKAVFKLGKANRGVDFTIDGNGAISRVHAIIYQRDDGCYLKDNKATNATLVDGVKLEEGQEVKLKNDATITIGGEDFIFKLS</sequence>
<proteinExistence type="predicted"/>
<protein>
    <submittedName>
        <fullName evidence="3">FHA domain-containing protein</fullName>
    </submittedName>
</protein>
<dbReference type="InterPro" id="IPR045962">
    <property type="entry name" value="DUF6382"/>
</dbReference>
<dbReference type="RefSeq" id="WP_117807785.1">
    <property type="nucleotide sequence ID" value="NZ_JACOOX010000001.1"/>
</dbReference>
<reference evidence="3 4" key="1">
    <citation type="submission" date="2020-08" db="EMBL/GenBank/DDBJ databases">
        <title>Genome public.</title>
        <authorList>
            <person name="Liu C."/>
            <person name="Sun Q."/>
        </authorList>
    </citation>
    <scope>NUCLEOTIDE SEQUENCE [LARGE SCALE GENOMIC DNA]</scope>
    <source>
        <strain evidence="3 4">NSJ-10</strain>
    </source>
</reference>
<dbReference type="Gene3D" id="2.60.200.20">
    <property type="match status" value="1"/>
</dbReference>
<dbReference type="EMBL" id="JACOOX010000001">
    <property type="protein sequence ID" value="MBC5661604.1"/>
    <property type="molecule type" value="Genomic_DNA"/>
</dbReference>
<dbReference type="SUPFAM" id="SSF49879">
    <property type="entry name" value="SMAD/FHA domain"/>
    <property type="match status" value="1"/>
</dbReference>
<dbReference type="PROSITE" id="PS50006">
    <property type="entry name" value="FHA_DOMAIN"/>
    <property type="match status" value="1"/>
</dbReference>
<dbReference type="InterPro" id="IPR000253">
    <property type="entry name" value="FHA_dom"/>
</dbReference>
<feature type="region of interest" description="Disordered" evidence="1">
    <location>
        <begin position="209"/>
        <end position="233"/>
    </location>
</feature>
<evidence type="ECO:0000259" key="2">
    <source>
        <dbReference type="PROSITE" id="PS50006"/>
    </source>
</evidence>
<dbReference type="Pfam" id="PF00498">
    <property type="entry name" value="FHA"/>
    <property type="match status" value="1"/>
</dbReference>
<dbReference type="SMART" id="SM00240">
    <property type="entry name" value="FHA"/>
    <property type="match status" value="1"/>
</dbReference>
<keyword evidence="4" id="KW-1185">Reference proteome</keyword>
<evidence type="ECO:0000313" key="3">
    <source>
        <dbReference type="EMBL" id="MBC5661604.1"/>
    </source>
</evidence>
<evidence type="ECO:0000313" key="4">
    <source>
        <dbReference type="Proteomes" id="UP000615234"/>
    </source>
</evidence>
<feature type="domain" description="FHA" evidence="2">
    <location>
        <begin position="507"/>
        <end position="558"/>
    </location>
</feature>